<dbReference type="RefSeq" id="WP_369331725.1">
    <property type="nucleotide sequence ID" value="NZ_JAULBC010000008.1"/>
</dbReference>
<accession>A0ABV3ZK98</accession>
<evidence type="ECO:0000256" key="1">
    <source>
        <dbReference type="SAM" id="Coils"/>
    </source>
</evidence>
<sequence length="279" mass="31433">MRNKIAIFIATCIIAFNCCVCAQNYPAVLNYNFNGTPVNGVKIKTNLPFLNYTQMPTITLEGYNYGTGQTISITLVWYIFDGTFINCSASSQGSYTPEIMLSNEEGKVIIFINDKQYFQRFTIRAYAQGIQETSHWFQSWSTADEALRGNNTVTVPYKNNFAGNVGIGTTTPSEKLSVNGNIRCKKVIVTQTDWADYVFDSSYNLPSLESISSYIKENKRLPEMPSASAIERAGHDLGEVQTLLLKKVEEMTLYILQLKQENEDAKKRIEILEVALDKK</sequence>
<gene>
    <name evidence="3" type="ORF">QTN47_22565</name>
</gene>
<organism evidence="3 4">
    <name type="scientific">Danxiaibacter flavus</name>
    <dbReference type="NCBI Taxonomy" id="3049108"/>
    <lineage>
        <taxon>Bacteria</taxon>
        <taxon>Pseudomonadati</taxon>
        <taxon>Bacteroidota</taxon>
        <taxon>Chitinophagia</taxon>
        <taxon>Chitinophagales</taxon>
        <taxon>Chitinophagaceae</taxon>
        <taxon>Danxiaibacter</taxon>
    </lineage>
</organism>
<feature type="coiled-coil region" evidence="1">
    <location>
        <begin position="248"/>
        <end position="275"/>
    </location>
</feature>
<name>A0ABV3ZK98_9BACT</name>
<evidence type="ECO:0000313" key="4">
    <source>
        <dbReference type="Proteomes" id="UP001560573"/>
    </source>
</evidence>
<evidence type="ECO:0000313" key="3">
    <source>
        <dbReference type="EMBL" id="MEX6690311.1"/>
    </source>
</evidence>
<evidence type="ECO:0000256" key="2">
    <source>
        <dbReference type="SAM" id="SignalP"/>
    </source>
</evidence>
<dbReference type="EMBL" id="JAULBC010000008">
    <property type="protein sequence ID" value="MEX6690311.1"/>
    <property type="molecule type" value="Genomic_DNA"/>
</dbReference>
<dbReference type="Proteomes" id="UP001560573">
    <property type="component" value="Unassembled WGS sequence"/>
</dbReference>
<keyword evidence="2" id="KW-0732">Signal</keyword>
<feature type="signal peptide" evidence="2">
    <location>
        <begin position="1"/>
        <end position="22"/>
    </location>
</feature>
<protein>
    <submittedName>
        <fullName evidence="3">Tail fiber protein</fullName>
    </submittedName>
</protein>
<proteinExistence type="predicted"/>
<reference evidence="3 4" key="1">
    <citation type="submission" date="2023-07" db="EMBL/GenBank/DDBJ databases">
        <authorList>
            <person name="Lian W.-H."/>
        </authorList>
    </citation>
    <scope>NUCLEOTIDE SEQUENCE [LARGE SCALE GENOMIC DNA]</scope>
    <source>
        <strain evidence="3 4">SYSU DXS3180</strain>
    </source>
</reference>
<feature type="chain" id="PRO_5046947794" evidence="2">
    <location>
        <begin position="23"/>
        <end position="279"/>
    </location>
</feature>
<keyword evidence="4" id="KW-1185">Reference proteome</keyword>
<comment type="caution">
    <text evidence="3">The sequence shown here is derived from an EMBL/GenBank/DDBJ whole genome shotgun (WGS) entry which is preliminary data.</text>
</comment>
<keyword evidence="1" id="KW-0175">Coiled coil</keyword>